<sequence length="184" mass="19813">MSSQELPQLAADQPREPKEENNQDTTAPTDDDNQKEEGQMLPPPVPPSSSALPSSDPAPTPASDEAEIPSSPSKPSSSETKLKPPNPALLAAQASLSTLQAERQSLVNSMPLPAGLQMPDEWSDEKKSEEAFKSANAIIKNHIDLLHRYNEIKDVGMGLAGLVAEKRGVRVKVLMEEVGLDEKD</sequence>
<evidence type="ECO:0000256" key="3">
    <source>
        <dbReference type="ARBA" id="ARBA00023204"/>
    </source>
</evidence>
<dbReference type="GO" id="GO:0032798">
    <property type="term" value="C:Swi5-Sfr1 complex"/>
    <property type="evidence" value="ECO:0007669"/>
    <property type="project" value="TreeGrafter"/>
</dbReference>
<dbReference type="Pfam" id="PF07061">
    <property type="entry name" value="Swi5"/>
    <property type="match status" value="1"/>
</dbReference>
<evidence type="ECO:0000256" key="2">
    <source>
        <dbReference type="ARBA" id="ARBA00022763"/>
    </source>
</evidence>
<dbReference type="PANTHER" id="PTHR28529:SF2">
    <property type="entry name" value="DNA REPAIR PROTEIN SWI5 HOMOLOG"/>
    <property type="match status" value="1"/>
</dbReference>
<organism evidence="5 6">
    <name type="scientific">Zymoseptoria tritici (strain ST99CH_3D7)</name>
    <dbReference type="NCBI Taxonomy" id="1276538"/>
    <lineage>
        <taxon>Eukaryota</taxon>
        <taxon>Fungi</taxon>
        <taxon>Dikarya</taxon>
        <taxon>Ascomycota</taxon>
        <taxon>Pezizomycotina</taxon>
        <taxon>Dothideomycetes</taxon>
        <taxon>Dothideomycetidae</taxon>
        <taxon>Mycosphaerellales</taxon>
        <taxon>Mycosphaerellaceae</taxon>
        <taxon>Zymoseptoria</taxon>
    </lineage>
</organism>
<dbReference type="PANTHER" id="PTHR28529">
    <property type="entry name" value="DNA REPAIR PROTEIN SWI5 HOMOLOG"/>
    <property type="match status" value="1"/>
</dbReference>
<keyword evidence="2" id="KW-0227">DNA damage</keyword>
<dbReference type="EMBL" id="LT853699">
    <property type="protein sequence ID" value="SMQ53176.1"/>
    <property type="molecule type" value="Genomic_DNA"/>
</dbReference>
<keyword evidence="6" id="KW-1185">Reference proteome</keyword>
<dbReference type="AlphaFoldDB" id="A0A1X7S0G0"/>
<proteinExistence type="inferred from homology"/>
<evidence type="ECO:0000256" key="4">
    <source>
        <dbReference type="SAM" id="MobiDB-lite"/>
    </source>
</evidence>
<accession>A0A1X7S0G0</accession>
<dbReference type="GO" id="GO:0034974">
    <property type="term" value="C:Swi5-Swi2 complex"/>
    <property type="evidence" value="ECO:0007669"/>
    <property type="project" value="TreeGrafter"/>
</dbReference>
<dbReference type="GO" id="GO:0000709">
    <property type="term" value="P:meiotic joint molecule formation"/>
    <property type="evidence" value="ECO:0007669"/>
    <property type="project" value="TreeGrafter"/>
</dbReference>
<evidence type="ECO:0008006" key="7">
    <source>
        <dbReference type="Google" id="ProtNLM"/>
    </source>
</evidence>
<evidence type="ECO:0000256" key="1">
    <source>
        <dbReference type="ARBA" id="ARBA00008060"/>
    </source>
</evidence>
<evidence type="ECO:0000313" key="5">
    <source>
        <dbReference type="EMBL" id="SMQ53176.1"/>
    </source>
</evidence>
<dbReference type="InterPro" id="IPR010760">
    <property type="entry name" value="DNA-repair_Swi5"/>
</dbReference>
<name>A0A1X7S0G0_ZYMT9</name>
<dbReference type="GO" id="GO:0010772">
    <property type="term" value="P:meiotic DNA recombinase assembly involved in reciprocal meiotic recombination"/>
    <property type="evidence" value="ECO:0007669"/>
    <property type="project" value="TreeGrafter"/>
</dbReference>
<comment type="similarity">
    <text evidence="1">Belongs to the SWI5/SAE3 family.</text>
</comment>
<keyword evidence="3" id="KW-0234">DNA repair</keyword>
<dbReference type="Proteomes" id="UP000215127">
    <property type="component" value="Chromosome 8"/>
</dbReference>
<protein>
    <recommendedName>
        <fullName evidence="7">Swi5-domain-containing protein</fullName>
    </recommendedName>
</protein>
<dbReference type="Gene3D" id="1.20.5.170">
    <property type="match status" value="1"/>
</dbReference>
<evidence type="ECO:0000313" key="6">
    <source>
        <dbReference type="Proteomes" id="UP000215127"/>
    </source>
</evidence>
<feature type="region of interest" description="Disordered" evidence="4">
    <location>
        <begin position="1"/>
        <end position="128"/>
    </location>
</feature>
<feature type="compositionally biased region" description="Low complexity" evidence="4">
    <location>
        <begin position="48"/>
        <end position="79"/>
    </location>
</feature>
<gene>
    <name evidence="5" type="ORF">ZT3D7_G8329</name>
</gene>
<feature type="compositionally biased region" description="Low complexity" evidence="4">
    <location>
        <begin position="88"/>
        <end position="101"/>
    </location>
</feature>
<dbReference type="STRING" id="1276538.A0A1X7S0G0"/>
<reference evidence="5 6" key="1">
    <citation type="submission" date="2016-06" db="EMBL/GenBank/DDBJ databases">
        <authorList>
            <person name="Kjaerup R.B."/>
            <person name="Dalgaard T.S."/>
            <person name="Juul-Madsen H.R."/>
        </authorList>
    </citation>
    <scope>NUCLEOTIDE SEQUENCE [LARGE SCALE GENOMIC DNA]</scope>
</reference>